<dbReference type="InterPro" id="IPR029044">
    <property type="entry name" value="Nucleotide-diphossugar_trans"/>
</dbReference>
<sequence length="308" mass="34668">MTPETVAAIIVSYNPEPAEFAQRLARIAVQVEHLVLVDNASHPSLRAMLVAQAAAQGAVLLENADNLGLATGQRQGIETALALGATFTLLLDQDSLPAPDLVARLLSAYRRLLDDGRQIAGVGPRAVFEPSGRSMPFIRFTPYAALKGRCQGMDDLIRTDFLISSGLLTPAWVYARVGLPEDALFIDNIDLEWCFRARHRGFDLYGVCNAVLYHQIGKQTRFLSVRHSKGPIYIHDPVRQYYQTRNRFLLYGRRYVPWAWKIQDFPRALFKLLYFGLVIPPRREHLRMMGLALWDALRGVTGAFRHNP</sequence>
<dbReference type="Pfam" id="PF00535">
    <property type="entry name" value="Glycos_transf_2"/>
    <property type="match status" value="1"/>
</dbReference>
<dbReference type="SUPFAM" id="SSF53448">
    <property type="entry name" value="Nucleotide-diphospho-sugar transferases"/>
    <property type="match status" value="1"/>
</dbReference>
<dbReference type="PANTHER" id="PTHR43179">
    <property type="entry name" value="RHAMNOSYLTRANSFERASE WBBL"/>
    <property type="match status" value="1"/>
</dbReference>
<dbReference type="Gene3D" id="3.90.550.10">
    <property type="entry name" value="Spore Coat Polysaccharide Biosynthesis Protein SpsA, Chain A"/>
    <property type="match status" value="1"/>
</dbReference>
<evidence type="ECO:0000256" key="3">
    <source>
        <dbReference type="ARBA" id="ARBA00022679"/>
    </source>
</evidence>
<accession>A0A4R3MZN8</accession>
<dbReference type="EMBL" id="SMAO01000003">
    <property type="protein sequence ID" value="TCT22178.1"/>
    <property type="molecule type" value="Genomic_DNA"/>
</dbReference>
<dbReference type="OrthoDB" id="9771846at2"/>
<feature type="domain" description="Glycosyltransferase 2-like" evidence="4">
    <location>
        <begin position="9"/>
        <end position="136"/>
    </location>
</feature>
<comment type="similarity">
    <text evidence="1">Belongs to the glycosyltransferase 2 family.</text>
</comment>
<comment type="caution">
    <text evidence="5">The sequence shown here is derived from an EMBL/GenBank/DDBJ whole genome shotgun (WGS) entry which is preliminary data.</text>
</comment>
<dbReference type="AlphaFoldDB" id="A0A4R3MZN8"/>
<evidence type="ECO:0000313" key="5">
    <source>
        <dbReference type="EMBL" id="TCT22178.1"/>
    </source>
</evidence>
<keyword evidence="3 5" id="KW-0808">Transferase</keyword>
<dbReference type="PANTHER" id="PTHR43179:SF12">
    <property type="entry name" value="GALACTOFURANOSYLTRANSFERASE GLFT2"/>
    <property type="match status" value="1"/>
</dbReference>
<proteinExistence type="inferred from homology"/>
<dbReference type="InterPro" id="IPR001173">
    <property type="entry name" value="Glyco_trans_2-like"/>
</dbReference>
<reference evidence="5 6" key="1">
    <citation type="submission" date="2019-03" db="EMBL/GenBank/DDBJ databases">
        <title>Genomic Encyclopedia of Type Strains, Phase IV (KMG-IV): sequencing the most valuable type-strain genomes for metagenomic binning, comparative biology and taxonomic classification.</title>
        <authorList>
            <person name="Goeker M."/>
        </authorList>
    </citation>
    <scope>NUCLEOTIDE SEQUENCE [LARGE SCALE GENOMIC DNA]</scope>
    <source>
        <strain evidence="5 6">DSM 13587</strain>
    </source>
</reference>
<evidence type="ECO:0000259" key="4">
    <source>
        <dbReference type="Pfam" id="PF00535"/>
    </source>
</evidence>
<dbReference type="RefSeq" id="WP_132976577.1">
    <property type="nucleotide sequence ID" value="NZ_SMAO01000003.1"/>
</dbReference>
<evidence type="ECO:0000313" key="6">
    <source>
        <dbReference type="Proteomes" id="UP000295717"/>
    </source>
</evidence>
<protein>
    <submittedName>
        <fullName evidence="5">Rhamnosyltransferase</fullName>
    </submittedName>
</protein>
<evidence type="ECO:0000256" key="1">
    <source>
        <dbReference type="ARBA" id="ARBA00006739"/>
    </source>
</evidence>
<dbReference type="CDD" id="cd02526">
    <property type="entry name" value="GT2_RfbF_like"/>
    <property type="match status" value="1"/>
</dbReference>
<keyword evidence="6" id="KW-1185">Reference proteome</keyword>
<organism evidence="5 6">
    <name type="scientific">Thiobaca trueperi</name>
    <dbReference type="NCBI Taxonomy" id="127458"/>
    <lineage>
        <taxon>Bacteria</taxon>
        <taxon>Pseudomonadati</taxon>
        <taxon>Pseudomonadota</taxon>
        <taxon>Gammaproteobacteria</taxon>
        <taxon>Chromatiales</taxon>
        <taxon>Chromatiaceae</taxon>
        <taxon>Thiobaca</taxon>
    </lineage>
</organism>
<dbReference type="Proteomes" id="UP000295717">
    <property type="component" value="Unassembled WGS sequence"/>
</dbReference>
<name>A0A4R3MZN8_9GAMM</name>
<gene>
    <name evidence="5" type="ORF">EDC35_103277</name>
</gene>
<evidence type="ECO:0000256" key="2">
    <source>
        <dbReference type="ARBA" id="ARBA00022676"/>
    </source>
</evidence>
<keyword evidence="2" id="KW-0328">Glycosyltransferase</keyword>
<dbReference type="GO" id="GO:0016757">
    <property type="term" value="F:glycosyltransferase activity"/>
    <property type="evidence" value="ECO:0007669"/>
    <property type="project" value="UniProtKB-KW"/>
</dbReference>